<evidence type="ECO:0000313" key="4">
    <source>
        <dbReference type="Proteomes" id="UP000649604"/>
    </source>
</evidence>
<dbReference type="Pfam" id="PF07331">
    <property type="entry name" value="TctB"/>
    <property type="match status" value="1"/>
</dbReference>
<organism evidence="3 4">
    <name type="scientific">candidate division KSB3 bacterium</name>
    <dbReference type="NCBI Taxonomy" id="2044937"/>
    <lineage>
        <taxon>Bacteria</taxon>
        <taxon>candidate division KSB3</taxon>
    </lineage>
</organism>
<evidence type="ECO:0000313" key="3">
    <source>
        <dbReference type="EMBL" id="MBD3324460.1"/>
    </source>
</evidence>
<keyword evidence="1" id="KW-0472">Membrane</keyword>
<dbReference type="AlphaFoldDB" id="A0A9D5JUP3"/>
<sequence>MSFFFLGLPCRKEAVQPVDQQSKIDIGVGIVLILLSVAVFALSSGYPMPKSGLPVRAVPRMLAGIITILSVVLIVSAWKTSQQRPPRFEGFTKGTYLILIVIALLIGYILILQRVGFIFSSMALMVILMFVFGERRTLILTSVPIGLVLGLYIIFEKLAMVPLPKGILKGIF</sequence>
<protein>
    <recommendedName>
        <fullName evidence="2">DUF1468 domain-containing protein</fullName>
    </recommendedName>
</protein>
<evidence type="ECO:0000256" key="1">
    <source>
        <dbReference type="SAM" id="Phobius"/>
    </source>
</evidence>
<feature type="transmembrane region" description="Helical" evidence="1">
    <location>
        <begin position="58"/>
        <end position="78"/>
    </location>
</feature>
<keyword evidence="1" id="KW-0812">Transmembrane</keyword>
<feature type="transmembrane region" description="Helical" evidence="1">
    <location>
        <begin position="138"/>
        <end position="155"/>
    </location>
</feature>
<feature type="transmembrane region" description="Helical" evidence="1">
    <location>
        <begin position="26"/>
        <end position="46"/>
    </location>
</feature>
<evidence type="ECO:0000259" key="2">
    <source>
        <dbReference type="Pfam" id="PF07331"/>
    </source>
</evidence>
<feature type="domain" description="DUF1468" evidence="2">
    <location>
        <begin position="28"/>
        <end position="164"/>
    </location>
</feature>
<name>A0A9D5JUP3_9BACT</name>
<keyword evidence="1" id="KW-1133">Transmembrane helix</keyword>
<dbReference type="EMBL" id="WJJP01000238">
    <property type="protein sequence ID" value="MBD3324460.1"/>
    <property type="molecule type" value="Genomic_DNA"/>
</dbReference>
<feature type="transmembrane region" description="Helical" evidence="1">
    <location>
        <begin position="90"/>
        <end position="111"/>
    </location>
</feature>
<dbReference type="Proteomes" id="UP000649604">
    <property type="component" value="Unassembled WGS sequence"/>
</dbReference>
<gene>
    <name evidence="3" type="ORF">GF339_07725</name>
</gene>
<comment type="caution">
    <text evidence="3">The sequence shown here is derived from an EMBL/GenBank/DDBJ whole genome shotgun (WGS) entry which is preliminary data.</text>
</comment>
<dbReference type="InterPro" id="IPR009936">
    <property type="entry name" value="DUF1468"/>
</dbReference>
<proteinExistence type="predicted"/>
<accession>A0A9D5JUP3</accession>
<feature type="transmembrane region" description="Helical" evidence="1">
    <location>
        <begin position="117"/>
        <end position="133"/>
    </location>
</feature>
<reference evidence="3" key="1">
    <citation type="submission" date="2019-11" db="EMBL/GenBank/DDBJ databases">
        <title>Microbial mats filling the niche in hypersaline microbial mats.</title>
        <authorList>
            <person name="Wong H.L."/>
            <person name="Macleod F.I."/>
            <person name="White R.A. III"/>
            <person name="Burns B.P."/>
        </authorList>
    </citation>
    <scope>NUCLEOTIDE SEQUENCE</scope>
    <source>
        <strain evidence="3">Rbin_158</strain>
    </source>
</reference>